<dbReference type="SUPFAM" id="SSF53474">
    <property type="entry name" value="alpha/beta-Hydrolases"/>
    <property type="match status" value="1"/>
</dbReference>
<dbReference type="Gene3D" id="3.40.50.1820">
    <property type="entry name" value="alpha/beta hydrolase"/>
    <property type="match status" value="1"/>
</dbReference>
<dbReference type="AlphaFoldDB" id="A0A1H9XTX0"/>
<name>A0A1H9XTX0_9MICO</name>
<evidence type="ECO:0000313" key="2">
    <source>
        <dbReference type="Proteomes" id="UP000199019"/>
    </source>
</evidence>
<keyword evidence="2" id="KW-1185">Reference proteome</keyword>
<dbReference type="EMBL" id="FOHB01000012">
    <property type="protein sequence ID" value="SES49177.1"/>
    <property type="molecule type" value="Genomic_DNA"/>
</dbReference>
<dbReference type="Proteomes" id="UP000199019">
    <property type="component" value="Unassembled WGS sequence"/>
</dbReference>
<dbReference type="RefSeq" id="WP_091762851.1">
    <property type="nucleotide sequence ID" value="NZ_FOHB01000012.1"/>
</dbReference>
<proteinExistence type="predicted"/>
<reference evidence="2" key="1">
    <citation type="submission" date="2016-10" db="EMBL/GenBank/DDBJ databases">
        <authorList>
            <person name="Varghese N."/>
            <person name="Submissions S."/>
        </authorList>
    </citation>
    <scope>NUCLEOTIDE SEQUENCE [LARGE SCALE GENOMIC DNA]</scope>
    <source>
        <strain evidence="2">CGMCC 1.6963</strain>
    </source>
</reference>
<evidence type="ECO:0000313" key="1">
    <source>
        <dbReference type="EMBL" id="SES49177.1"/>
    </source>
</evidence>
<accession>A0A1H9XTX0</accession>
<sequence length="241" mass="26878">MKVTERWFSHRMHRDITLVRWGHFGTPVLLFPTAGGDAEEVERNQLLAHLAPLIEEGRVKVYSCDSVAGMALVRREGSPEHRMWLFNQFHDAVAHEVVPAIHADVRGALPIVTAGSSIGAFNALAMTCRFPHLFGAAICMSGTYRLETLIGGPVTEDLYFASPMHFLPGLEGPQLDELRRRFVVLASGTGEWEDIGEAWAMAHVLGAKGVPNRVDDWGPAYPHDWATWWQMLPVYLDELVP</sequence>
<dbReference type="InterPro" id="IPR000801">
    <property type="entry name" value="Esterase-like"/>
</dbReference>
<dbReference type="OrthoDB" id="9775130at2"/>
<dbReference type="STRING" id="587636.SAMN05216199_0288"/>
<organism evidence="1 2">
    <name type="scientific">Pedococcus cremeus</name>
    <dbReference type="NCBI Taxonomy" id="587636"/>
    <lineage>
        <taxon>Bacteria</taxon>
        <taxon>Bacillati</taxon>
        <taxon>Actinomycetota</taxon>
        <taxon>Actinomycetes</taxon>
        <taxon>Micrococcales</taxon>
        <taxon>Intrasporangiaceae</taxon>
        <taxon>Pedococcus</taxon>
    </lineage>
</organism>
<dbReference type="Pfam" id="PF00756">
    <property type="entry name" value="Esterase"/>
    <property type="match status" value="1"/>
</dbReference>
<dbReference type="InterPro" id="IPR029058">
    <property type="entry name" value="AB_hydrolase_fold"/>
</dbReference>
<protein>
    <submittedName>
        <fullName evidence="1">Esterase/lipase superfamily enzyme</fullName>
    </submittedName>
</protein>
<gene>
    <name evidence="1" type="ORF">SAMN05216199_0288</name>
</gene>